<evidence type="ECO:0000259" key="5">
    <source>
        <dbReference type="Pfam" id="PF00326"/>
    </source>
</evidence>
<dbReference type="InterPro" id="IPR051543">
    <property type="entry name" value="Serine_Peptidase_S9A"/>
</dbReference>
<dbReference type="InterPro" id="IPR023302">
    <property type="entry name" value="Pept_S9A_N"/>
</dbReference>
<dbReference type="SUPFAM" id="SSF53474">
    <property type="entry name" value="alpha/beta-Hydrolases"/>
    <property type="match status" value="1"/>
</dbReference>
<evidence type="ECO:0000313" key="7">
    <source>
        <dbReference type="EMBL" id="KLV06302.1"/>
    </source>
</evidence>
<evidence type="ECO:0008006" key="9">
    <source>
        <dbReference type="Google" id="ProtNLM"/>
    </source>
</evidence>
<evidence type="ECO:0000256" key="1">
    <source>
        <dbReference type="ARBA" id="ARBA00005228"/>
    </source>
</evidence>
<keyword evidence="8" id="KW-1185">Reference proteome</keyword>
<keyword evidence="3" id="KW-0378">Hydrolase</keyword>
<feature type="domain" description="Peptidase S9A N-terminal" evidence="6">
    <location>
        <begin position="9"/>
        <end position="386"/>
    </location>
</feature>
<dbReference type="SUPFAM" id="SSF50993">
    <property type="entry name" value="Peptidase/esterase 'gauge' domain"/>
    <property type="match status" value="1"/>
</dbReference>
<reference evidence="7 8" key="1">
    <citation type="submission" date="2015-05" db="EMBL/GenBank/DDBJ databases">
        <title>Photobacterium galathea sp. nov.</title>
        <authorList>
            <person name="Machado H."/>
            <person name="Gram L."/>
        </authorList>
    </citation>
    <scope>NUCLEOTIDE SEQUENCE [LARGE SCALE GENOMIC DNA]</scope>
    <source>
        <strain evidence="7 8">CGMCC 1.12159</strain>
    </source>
</reference>
<dbReference type="GO" id="GO:0006508">
    <property type="term" value="P:proteolysis"/>
    <property type="evidence" value="ECO:0007669"/>
    <property type="project" value="UniProtKB-KW"/>
</dbReference>
<dbReference type="PATRIC" id="fig|1195763.3.peg.2016"/>
<evidence type="ECO:0000256" key="4">
    <source>
        <dbReference type="ARBA" id="ARBA00022825"/>
    </source>
</evidence>
<dbReference type="STRING" id="1195763.ABT56_09550"/>
<dbReference type="Pfam" id="PF02897">
    <property type="entry name" value="Peptidase_S9_N"/>
    <property type="match status" value="1"/>
</dbReference>
<dbReference type="Proteomes" id="UP000036097">
    <property type="component" value="Unassembled WGS sequence"/>
</dbReference>
<accession>A0A0J1JVI3</accession>
<dbReference type="InterPro" id="IPR002470">
    <property type="entry name" value="Peptidase_S9A"/>
</dbReference>
<feature type="domain" description="Peptidase S9 prolyl oligopeptidase catalytic" evidence="5">
    <location>
        <begin position="449"/>
        <end position="658"/>
    </location>
</feature>
<dbReference type="EMBL" id="LDOT01000011">
    <property type="protein sequence ID" value="KLV06302.1"/>
    <property type="molecule type" value="Genomic_DNA"/>
</dbReference>
<sequence>MSLIANGEDLTDDAGHDHYHWLRDDTRQSLPVLAFLRRENAHTHSVLLPQQPLEAELLREWQGRIPTQSYKPWSLRGIYNYRVENSGHSYQLLRQDAKTYGVKPIIDLGQRAADSAYYRLGGWSNSPDHRYIALAEDRRGDRNYRLTVLDTQTGKVKLSGVTNAASDMVWGTDSRSLYWVENEPTTLRPFRVMRWSLDDGQQREVYREPSASWLVSVYPATSGESAFVQSNNHDSSEQRVLDLASGEIGNELRPRQQGIEYYGDIRDGSLYLKSNVSGEMALYRTALTNPQAMWQRVWQPERGQYLKSWYLYPGSIVLEVAEQQLSQLVVLDDQFRVRYQRQITPTGGIAWLSGNNSQFGQSVRIRSMSMAQPPQWLELDLQDLSLTIIGGDSYDNLDPANYRSEQLVVKHQGVAVPVSLVYRPDRLTPQSPVVLYGYGAYGTPMRPYFMPQIMSLLDRGMIYAIAHVRGGGYLGPDWHQQGRGVNKPNTFADYIAVAQALKHYRNGRQRPLLAMGGSAGGTLVAAAINQQPSLFKAAVLQVPFVDVMATMSDPTLPLTLQEYGEWGDPRLPAERAVIAGYSPVDNIRSLPYPPMLVTAGLYDSQVPYWEPAKWVANVRDASTSAGPFLLSTNMEGGHRPDRRHAEQQQAREYAFLIWQATLAGIHNST</sequence>
<evidence type="ECO:0000259" key="6">
    <source>
        <dbReference type="Pfam" id="PF02897"/>
    </source>
</evidence>
<proteinExistence type="inferred from homology"/>
<dbReference type="GO" id="GO:0004252">
    <property type="term" value="F:serine-type endopeptidase activity"/>
    <property type="evidence" value="ECO:0007669"/>
    <property type="project" value="InterPro"/>
</dbReference>
<dbReference type="PANTHER" id="PTHR11757:SF19">
    <property type="entry name" value="PROLYL ENDOPEPTIDASE-LIKE"/>
    <property type="match status" value="1"/>
</dbReference>
<dbReference type="InterPro" id="IPR001375">
    <property type="entry name" value="Peptidase_S9_cat"/>
</dbReference>
<dbReference type="InterPro" id="IPR029058">
    <property type="entry name" value="AB_hydrolase_fold"/>
</dbReference>
<protein>
    <recommendedName>
        <fullName evidence="9">Protease</fullName>
    </recommendedName>
</protein>
<evidence type="ECO:0000256" key="2">
    <source>
        <dbReference type="ARBA" id="ARBA00022670"/>
    </source>
</evidence>
<dbReference type="Gene3D" id="2.130.10.120">
    <property type="entry name" value="Prolyl oligopeptidase, N-terminal domain"/>
    <property type="match status" value="1"/>
</dbReference>
<dbReference type="PRINTS" id="PR00862">
    <property type="entry name" value="PROLIGOPTASE"/>
</dbReference>
<dbReference type="Gene3D" id="3.40.50.1820">
    <property type="entry name" value="alpha/beta hydrolase"/>
    <property type="match status" value="1"/>
</dbReference>
<evidence type="ECO:0000256" key="3">
    <source>
        <dbReference type="ARBA" id="ARBA00022801"/>
    </source>
</evidence>
<comment type="caution">
    <text evidence="7">The sequence shown here is derived from an EMBL/GenBank/DDBJ whole genome shotgun (WGS) entry which is preliminary data.</text>
</comment>
<keyword evidence="2" id="KW-0645">Protease</keyword>
<organism evidence="7 8">
    <name type="scientific">Photobacterium aquae</name>
    <dbReference type="NCBI Taxonomy" id="1195763"/>
    <lineage>
        <taxon>Bacteria</taxon>
        <taxon>Pseudomonadati</taxon>
        <taxon>Pseudomonadota</taxon>
        <taxon>Gammaproteobacteria</taxon>
        <taxon>Vibrionales</taxon>
        <taxon>Vibrionaceae</taxon>
        <taxon>Photobacterium</taxon>
    </lineage>
</organism>
<comment type="similarity">
    <text evidence="1">Belongs to the peptidase S9A family.</text>
</comment>
<gene>
    <name evidence="7" type="ORF">ABT56_09550</name>
</gene>
<name>A0A0J1JVI3_9GAMM</name>
<dbReference type="PANTHER" id="PTHR11757">
    <property type="entry name" value="PROTEASE FAMILY S9A OLIGOPEPTIDASE"/>
    <property type="match status" value="1"/>
</dbReference>
<dbReference type="AlphaFoldDB" id="A0A0J1JVI3"/>
<dbReference type="Pfam" id="PF00326">
    <property type="entry name" value="Peptidase_S9"/>
    <property type="match status" value="1"/>
</dbReference>
<keyword evidence="4" id="KW-0720">Serine protease</keyword>
<evidence type="ECO:0000313" key="8">
    <source>
        <dbReference type="Proteomes" id="UP000036097"/>
    </source>
</evidence>